<sequence length="191" mass="21677">MGLLRKLVSSLFGESIAKDQSLSDYGRVQGYQLLLQTQLAQAAPNFRASVDSLDLTRLPDGTKHLHLEIFVSDFEMRLFAFDDAWNEVFDETDQVDELERVNAEIDSMPPLLNQEDRDRFIIWEETETGRQEALEQPIDGADLSKSFAPFASHVMEGLQGRFSGKVTAGFHDDEANLLDLPHRTIFDRDKS</sequence>
<organism evidence="1 2">
    <name type="scientific">Pelagimonas phthalicica</name>
    <dbReference type="NCBI Taxonomy" id="1037362"/>
    <lineage>
        <taxon>Bacteria</taxon>
        <taxon>Pseudomonadati</taxon>
        <taxon>Pseudomonadota</taxon>
        <taxon>Alphaproteobacteria</taxon>
        <taxon>Rhodobacterales</taxon>
        <taxon>Roseobacteraceae</taxon>
        <taxon>Pelagimonas</taxon>
    </lineage>
</organism>
<accession>A0A238JCS4</accession>
<gene>
    <name evidence="1" type="ORF">TRP8649_02529</name>
</gene>
<dbReference type="AlphaFoldDB" id="A0A238JCS4"/>
<proteinExistence type="predicted"/>
<name>A0A238JCS4_9RHOB</name>
<protein>
    <submittedName>
        <fullName evidence="1">Uncharacterized protein</fullName>
    </submittedName>
</protein>
<reference evidence="2" key="1">
    <citation type="submission" date="2017-05" db="EMBL/GenBank/DDBJ databases">
        <authorList>
            <person name="Rodrigo-Torres L."/>
            <person name="Arahal R. D."/>
            <person name="Lucena T."/>
        </authorList>
    </citation>
    <scope>NUCLEOTIDE SEQUENCE [LARGE SCALE GENOMIC DNA]</scope>
    <source>
        <strain evidence="2">CECT 8649</strain>
    </source>
</reference>
<dbReference type="RefSeq" id="WP_099245727.1">
    <property type="nucleotide sequence ID" value="NZ_FXXP01000002.1"/>
</dbReference>
<evidence type="ECO:0000313" key="2">
    <source>
        <dbReference type="Proteomes" id="UP000225972"/>
    </source>
</evidence>
<keyword evidence="2" id="KW-1185">Reference proteome</keyword>
<dbReference type="Proteomes" id="UP000225972">
    <property type="component" value="Unassembled WGS sequence"/>
</dbReference>
<evidence type="ECO:0000313" key="1">
    <source>
        <dbReference type="EMBL" id="SMX28409.1"/>
    </source>
</evidence>
<dbReference type="EMBL" id="FXXP01000002">
    <property type="protein sequence ID" value="SMX28409.1"/>
    <property type="molecule type" value="Genomic_DNA"/>
</dbReference>